<evidence type="ECO:0000256" key="1">
    <source>
        <dbReference type="SAM" id="MobiDB-lite"/>
    </source>
</evidence>
<name>A0ABY6BAQ3_9GAMM</name>
<accession>A0ABY6BAQ3</accession>
<feature type="chain" id="PRO_5046447341" evidence="2">
    <location>
        <begin position="23"/>
        <end position="160"/>
    </location>
</feature>
<reference evidence="3" key="1">
    <citation type="submission" date="2022-09" db="EMBL/GenBank/DDBJ databases">
        <title>Tahibacter sp. nov., isolated from a fresh water.</title>
        <authorList>
            <person name="Baek J.H."/>
            <person name="Lee J.K."/>
            <person name="Kim J.M."/>
            <person name="Jeon C.O."/>
        </authorList>
    </citation>
    <scope>NUCLEOTIDE SEQUENCE</scope>
    <source>
        <strain evidence="3">W38</strain>
    </source>
</reference>
<protein>
    <submittedName>
        <fullName evidence="3">Uncharacterized protein</fullName>
    </submittedName>
</protein>
<dbReference type="RefSeq" id="WP_261693214.1">
    <property type="nucleotide sequence ID" value="NZ_CP104694.1"/>
</dbReference>
<feature type="region of interest" description="Disordered" evidence="1">
    <location>
        <begin position="132"/>
        <end position="160"/>
    </location>
</feature>
<keyword evidence="4" id="KW-1185">Reference proteome</keyword>
<proteinExistence type="predicted"/>
<dbReference type="EMBL" id="CP104694">
    <property type="protein sequence ID" value="UXI66230.1"/>
    <property type="molecule type" value="Genomic_DNA"/>
</dbReference>
<organism evidence="3 4">
    <name type="scientific">Tahibacter amnicola</name>
    <dbReference type="NCBI Taxonomy" id="2976241"/>
    <lineage>
        <taxon>Bacteria</taxon>
        <taxon>Pseudomonadati</taxon>
        <taxon>Pseudomonadota</taxon>
        <taxon>Gammaproteobacteria</taxon>
        <taxon>Lysobacterales</taxon>
        <taxon>Rhodanobacteraceae</taxon>
        <taxon>Tahibacter</taxon>
    </lineage>
</organism>
<evidence type="ECO:0000256" key="2">
    <source>
        <dbReference type="SAM" id="SignalP"/>
    </source>
</evidence>
<feature type="signal peptide" evidence="2">
    <location>
        <begin position="1"/>
        <end position="22"/>
    </location>
</feature>
<evidence type="ECO:0000313" key="4">
    <source>
        <dbReference type="Proteomes" id="UP001064632"/>
    </source>
</evidence>
<dbReference type="Proteomes" id="UP001064632">
    <property type="component" value="Chromosome"/>
</dbReference>
<sequence>MKAWLVTVVAGLGTAATLSATAADLRCDLLIDRSGKACSTFMCNPDGTRPESVGANADGSKPDFRSRADLVAAVNEEIRQRVKRDDYPEARLAERLPAWLKSNGGVPVGLCWNGGLAVTYGDYRTAERRLDEWQNDPGSARRPAPAADALNPMHSLGSSR</sequence>
<gene>
    <name evidence="3" type="ORF">N4264_15895</name>
</gene>
<evidence type="ECO:0000313" key="3">
    <source>
        <dbReference type="EMBL" id="UXI66230.1"/>
    </source>
</evidence>
<keyword evidence="2" id="KW-0732">Signal</keyword>